<name>A0A949K577_9FIRM</name>
<evidence type="ECO:0000256" key="2">
    <source>
        <dbReference type="SAM" id="SignalP"/>
    </source>
</evidence>
<gene>
    <name evidence="3" type="ORF">KTH89_22315</name>
</gene>
<comment type="caution">
    <text evidence="3">The sequence shown here is derived from an EMBL/GenBank/DDBJ whole genome shotgun (WGS) entry which is preliminary data.</text>
</comment>
<accession>A0A949K577</accession>
<proteinExistence type="predicted"/>
<protein>
    <submittedName>
        <fullName evidence="3">Uncharacterized protein</fullName>
    </submittedName>
</protein>
<keyword evidence="2" id="KW-0732">Signal</keyword>
<evidence type="ECO:0000313" key="3">
    <source>
        <dbReference type="EMBL" id="MBU9739270.1"/>
    </source>
</evidence>
<evidence type="ECO:0000256" key="1">
    <source>
        <dbReference type="SAM" id="MobiDB-lite"/>
    </source>
</evidence>
<dbReference type="Proteomes" id="UP000712157">
    <property type="component" value="Unassembled WGS sequence"/>
</dbReference>
<feature type="compositionally biased region" description="Low complexity" evidence="1">
    <location>
        <begin position="30"/>
        <end position="45"/>
    </location>
</feature>
<feature type="compositionally biased region" description="Low complexity" evidence="1">
    <location>
        <begin position="62"/>
        <end position="74"/>
    </location>
</feature>
<dbReference type="EMBL" id="JAHQCW010000054">
    <property type="protein sequence ID" value="MBU9739270.1"/>
    <property type="molecule type" value="Genomic_DNA"/>
</dbReference>
<organism evidence="3 4">
    <name type="scientific">Diplocloster agilis</name>
    <dbReference type="NCBI Taxonomy" id="2850323"/>
    <lineage>
        <taxon>Bacteria</taxon>
        <taxon>Bacillati</taxon>
        <taxon>Bacillota</taxon>
        <taxon>Clostridia</taxon>
        <taxon>Lachnospirales</taxon>
        <taxon>Lachnospiraceae</taxon>
        <taxon>Diplocloster</taxon>
    </lineage>
</organism>
<sequence length="145" mass="14974">MKKLIAVLGITMLMVGAITACGSKDDNKGAENPQPTETPAAAPEASQVPETAAPEQGETVNGQDGADQADGSAAQEEKTFTGIVSQVKQGMLITVAKEDDSAAYTFGLEGDVTAKDGDKVKVTYKGGNLEDMEGNLVATKIEVLK</sequence>
<dbReference type="PROSITE" id="PS51257">
    <property type="entry name" value="PROKAR_LIPOPROTEIN"/>
    <property type="match status" value="1"/>
</dbReference>
<evidence type="ECO:0000313" key="4">
    <source>
        <dbReference type="Proteomes" id="UP000712157"/>
    </source>
</evidence>
<dbReference type="AlphaFoldDB" id="A0A949K577"/>
<keyword evidence="4" id="KW-1185">Reference proteome</keyword>
<reference evidence="3" key="1">
    <citation type="submission" date="2021-06" db="EMBL/GenBank/DDBJ databases">
        <title>Description of novel taxa of the family Lachnospiraceae.</title>
        <authorList>
            <person name="Chaplin A.V."/>
            <person name="Sokolova S.R."/>
            <person name="Pikina A.P."/>
            <person name="Korzhanova M."/>
            <person name="Belova V."/>
            <person name="Korostin D."/>
            <person name="Efimov B.A."/>
        </authorList>
    </citation>
    <scope>NUCLEOTIDE SEQUENCE</scope>
    <source>
        <strain evidence="3">ASD5720</strain>
    </source>
</reference>
<feature type="chain" id="PRO_5038909453" evidence="2">
    <location>
        <begin position="20"/>
        <end position="145"/>
    </location>
</feature>
<feature type="signal peptide" evidence="2">
    <location>
        <begin position="1"/>
        <end position="19"/>
    </location>
</feature>
<dbReference type="RefSeq" id="WP_238723159.1">
    <property type="nucleotide sequence ID" value="NZ_JAHQCW010000054.1"/>
</dbReference>
<feature type="region of interest" description="Disordered" evidence="1">
    <location>
        <begin position="23"/>
        <end position="77"/>
    </location>
</feature>